<sequence>MSLRTALFSLAVLAGSAFAAPAKLTARQIIDYDAVASLNVTVPNSAVGRLMTKYTPHLRIADGCVPFPAVDSMGNIGDGLKPTGNPSGGCQSSRGQVYARAATFKDRFAIMYAWYMPKTAPSAFLGHRHNWNNAILWLSDDSDQASLLRTSISKKSSYEHSITTAVDGAAPLFYYDSSWPNAHELYYDTLKAQQESPFVVDVPLVAWDSLPTASREALATADFGDEEVVPFIDAHFNEKLEAAYGA</sequence>
<dbReference type="STRING" id="158607.A0A2P5HLQ0"/>
<dbReference type="PANTHER" id="PTHR33657">
    <property type="entry name" value="DOMAIN PROTEIN, PUTATIVE (AFU_ORTHOLOGUE AFUA_5G00600)-RELATED"/>
    <property type="match status" value="1"/>
</dbReference>
<dbReference type="AlphaFoldDB" id="A0A2P5HLQ0"/>
<keyword evidence="3" id="KW-0732">Signal</keyword>
<evidence type="ECO:0000256" key="1">
    <source>
        <dbReference type="ARBA" id="ARBA00009520"/>
    </source>
</evidence>
<evidence type="ECO:0000313" key="5">
    <source>
        <dbReference type="Proteomes" id="UP000094444"/>
    </source>
</evidence>
<gene>
    <name evidence="4" type="ORF">DHEL01_v210426</name>
</gene>
<dbReference type="InterPro" id="IPR008701">
    <property type="entry name" value="NPP1"/>
</dbReference>
<name>A0A2P5HLQ0_DIAHE</name>
<feature type="chain" id="PRO_5015113087" description="Necrosis inducing protein" evidence="3">
    <location>
        <begin position="20"/>
        <end position="246"/>
    </location>
</feature>
<dbReference type="EMBL" id="MAVT02001349">
    <property type="protein sequence ID" value="POS71179.1"/>
    <property type="molecule type" value="Genomic_DNA"/>
</dbReference>
<dbReference type="PIRSF" id="PIRSF029958">
    <property type="entry name" value="Necrosis-inducing_protein"/>
    <property type="match status" value="1"/>
</dbReference>
<reference evidence="4" key="1">
    <citation type="submission" date="2017-09" db="EMBL/GenBank/DDBJ databases">
        <title>Polyketide synthases of a Diaporthe helianthi virulent isolate.</title>
        <authorList>
            <person name="Baroncelli R."/>
        </authorList>
    </citation>
    <scope>NUCLEOTIDE SEQUENCE [LARGE SCALE GENOMIC DNA]</scope>
    <source>
        <strain evidence="4">7/96</strain>
    </source>
</reference>
<comment type="caution">
    <text evidence="4">The sequence shown here is derived from an EMBL/GenBank/DDBJ whole genome shotgun (WGS) entry which is preliminary data.</text>
</comment>
<evidence type="ECO:0000256" key="3">
    <source>
        <dbReference type="SAM" id="SignalP"/>
    </source>
</evidence>
<evidence type="ECO:0000256" key="2">
    <source>
        <dbReference type="ARBA" id="ARBA00023026"/>
    </source>
</evidence>
<dbReference type="Proteomes" id="UP000094444">
    <property type="component" value="Unassembled WGS sequence"/>
</dbReference>
<evidence type="ECO:0008006" key="6">
    <source>
        <dbReference type="Google" id="ProtNLM"/>
    </source>
</evidence>
<comment type="similarity">
    <text evidence="1">Belongs to the Necrosis inducing protein (NPP1) family.</text>
</comment>
<keyword evidence="2" id="KW-0843">Virulence</keyword>
<dbReference type="InParanoid" id="A0A2P5HLQ0"/>
<dbReference type="PANTHER" id="PTHR33657:SF8">
    <property type="entry name" value="DOMAIN PROTEIN, PUTATIVE (AFU_ORTHOLOGUE AFUA_5G00600)-RELATED"/>
    <property type="match status" value="1"/>
</dbReference>
<proteinExistence type="inferred from homology"/>
<dbReference type="Pfam" id="PF05630">
    <property type="entry name" value="NPP1"/>
    <property type="match status" value="1"/>
</dbReference>
<protein>
    <recommendedName>
        <fullName evidence="6">Necrosis inducing protein</fullName>
    </recommendedName>
</protein>
<dbReference type="OrthoDB" id="89086at2759"/>
<evidence type="ECO:0000313" key="4">
    <source>
        <dbReference type="EMBL" id="POS71179.1"/>
    </source>
</evidence>
<feature type="signal peptide" evidence="3">
    <location>
        <begin position="1"/>
        <end position="19"/>
    </location>
</feature>
<organism evidence="4 5">
    <name type="scientific">Diaporthe helianthi</name>
    <dbReference type="NCBI Taxonomy" id="158607"/>
    <lineage>
        <taxon>Eukaryota</taxon>
        <taxon>Fungi</taxon>
        <taxon>Dikarya</taxon>
        <taxon>Ascomycota</taxon>
        <taxon>Pezizomycotina</taxon>
        <taxon>Sordariomycetes</taxon>
        <taxon>Sordariomycetidae</taxon>
        <taxon>Diaporthales</taxon>
        <taxon>Diaporthaceae</taxon>
        <taxon>Diaporthe</taxon>
    </lineage>
</organism>
<accession>A0A2P5HLQ0</accession>
<keyword evidence="5" id="KW-1185">Reference proteome</keyword>